<sequence length="335" mass="38380">MATTKLSATKSTSRAINYAEKRAEEKSGLNCDIDYAKSSFKATRELYGKTGGNEGHVIIQSFKPGEVTPEQCNQLGLALAEKFAPNHQVAVYTHNDTDHVHNHIVINSIDLETGKKFNNNKQALRDLRDFNDDVCREHGLSVPEKDTARLRYTQTEKAIADPNTKSSAQYSWKDEIREAIDQSTATNMDEFKDHLSQYGIEIARVTPKSITYRHLAEDKKVRGRRLGEDYNKGGIEDGFERQIQRQQQERKDDNDIQSKRPTSNRDEPAQRDTGVTQSDWDKFAQDTNELERRRQAAESARLADEKARRDREERERAEQASRTIIENDRDHGLEL</sequence>
<dbReference type="Pfam" id="PF03432">
    <property type="entry name" value="Relaxase"/>
    <property type="match status" value="1"/>
</dbReference>
<gene>
    <name evidence="2" type="ORF">SSLFYP27_02013</name>
</gene>
<feature type="compositionally biased region" description="Basic and acidic residues" evidence="1">
    <location>
        <begin position="227"/>
        <end position="270"/>
    </location>
</feature>
<feature type="compositionally biased region" description="Basic and acidic residues" evidence="1">
    <location>
        <begin position="279"/>
        <end position="335"/>
    </location>
</feature>
<evidence type="ECO:0000313" key="2">
    <source>
        <dbReference type="EMBL" id="VYU37046.1"/>
    </source>
</evidence>
<accession>A0A6N3E5T0</accession>
<dbReference type="AlphaFoldDB" id="A0A6N3E5T0"/>
<protein>
    <submittedName>
        <fullName evidence="2">Relaxase/Mobilisation nuclease domain protein</fullName>
    </submittedName>
</protein>
<organism evidence="2">
    <name type="scientific">Staphylococcus simulans</name>
    <dbReference type="NCBI Taxonomy" id="1286"/>
    <lineage>
        <taxon>Bacteria</taxon>
        <taxon>Bacillati</taxon>
        <taxon>Bacillota</taxon>
        <taxon>Bacilli</taxon>
        <taxon>Bacillales</taxon>
        <taxon>Staphylococcaceae</taxon>
        <taxon>Staphylococcus</taxon>
    </lineage>
</organism>
<feature type="region of interest" description="Disordered" evidence="1">
    <location>
        <begin position="227"/>
        <end position="335"/>
    </location>
</feature>
<dbReference type="EMBL" id="CACRUO010000049">
    <property type="protein sequence ID" value="VYU37046.1"/>
    <property type="molecule type" value="Genomic_DNA"/>
</dbReference>
<dbReference type="RefSeq" id="WP_096754240.1">
    <property type="nucleotide sequence ID" value="NZ_CACRUO010000049.1"/>
</dbReference>
<dbReference type="InterPro" id="IPR005094">
    <property type="entry name" value="Endonuclease_MobA/VirD2"/>
</dbReference>
<reference evidence="2" key="1">
    <citation type="submission" date="2019-11" db="EMBL/GenBank/DDBJ databases">
        <authorList>
            <person name="Feng L."/>
        </authorList>
    </citation>
    <scope>NUCLEOTIDE SEQUENCE</scope>
    <source>
        <strain evidence="2">SsimulansLFYP27</strain>
    </source>
</reference>
<name>A0A6N3E5T0_STASI</name>
<evidence type="ECO:0000256" key="1">
    <source>
        <dbReference type="SAM" id="MobiDB-lite"/>
    </source>
</evidence>
<proteinExistence type="predicted"/>